<name>A0A318I5C0_BURPY</name>
<dbReference type="Proteomes" id="UP000247755">
    <property type="component" value="Unassembled WGS sequence"/>
</dbReference>
<accession>A0A318I5C0</accession>
<keyword evidence="5 10" id="KW-0169">Cobalamin biosynthesis</keyword>
<evidence type="ECO:0000256" key="3">
    <source>
        <dbReference type="ARBA" id="ARBA00011991"/>
    </source>
</evidence>
<dbReference type="NCBIfam" id="NF000996">
    <property type="entry name" value="PRK00105.1"/>
    <property type="match status" value="1"/>
</dbReference>
<evidence type="ECO:0000256" key="8">
    <source>
        <dbReference type="ARBA" id="ARBA00030686"/>
    </source>
</evidence>
<evidence type="ECO:0000256" key="2">
    <source>
        <dbReference type="ARBA" id="ARBA00007110"/>
    </source>
</evidence>
<dbReference type="InterPro" id="IPR036087">
    <property type="entry name" value="Nict_dMeBzImd_PRibTrfase_sf"/>
</dbReference>
<dbReference type="AlphaFoldDB" id="A0A318I5C0"/>
<dbReference type="EC" id="2.4.2.21" evidence="3 10"/>
<dbReference type="GO" id="GO:0009236">
    <property type="term" value="P:cobalamin biosynthetic process"/>
    <property type="evidence" value="ECO:0007669"/>
    <property type="project" value="UniProtKB-UniRule"/>
</dbReference>
<dbReference type="SUPFAM" id="SSF52733">
    <property type="entry name" value="Nicotinate mononucleotide:5,6-dimethylbenzimidazole phosphoribosyltransferase (CobT)"/>
    <property type="match status" value="1"/>
</dbReference>
<comment type="catalytic activity">
    <reaction evidence="9 10">
        <text>5,6-dimethylbenzimidazole + nicotinate beta-D-ribonucleotide = alpha-ribazole 5'-phosphate + nicotinate + H(+)</text>
        <dbReference type="Rhea" id="RHEA:11196"/>
        <dbReference type="ChEBI" id="CHEBI:15378"/>
        <dbReference type="ChEBI" id="CHEBI:15890"/>
        <dbReference type="ChEBI" id="CHEBI:32544"/>
        <dbReference type="ChEBI" id="CHEBI:57502"/>
        <dbReference type="ChEBI" id="CHEBI:57918"/>
        <dbReference type="EC" id="2.4.2.21"/>
    </reaction>
</comment>
<dbReference type="CDD" id="cd02439">
    <property type="entry name" value="DMB-PRT_CobT"/>
    <property type="match status" value="1"/>
</dbReference>
<gene>
    <name evidence="10" type="primary">cobT</name>
    <name evidence="12" type="ORF">NA66_102616</name>
</gene>
<feature type="region of interest" description="Disordered" evidence="11">
    <location>
        <begin position="17"/>
        <end position="39"/>
    </location>
</feature>
<comment type="function">
    <text evidence="10">Catalyzes the synthesis of alpha-ribazole-5'-phosphate from nicotinate mononucleotide (NAMN) and 5,6-dimethylbenzimidazole (DMB).</text>
</comment>
<evidence type="ECO:0000256" key="7">
    <source>
        <dbReference type="ARBA" id="ARBA00022679"/>
    </source>
</evidence>
<dbReference type="InterPro" id="IPR017846">
    <property type="entry name" value="Nict_dMeBzImd_PRibTrfase_bact"/>
</dbReference>
<keyword evidence="6 10" id="KW-0328">Glycosyltransferase</keyword>
<dbReference type="InterPro" id="IPR003200">
    <property type="entry name" value="Nict_dMeBzImd_PRibTrfase"/>
</dbReference>
<evidence type="ECO:0000256" key="5">
    <source>
        <dbReference type="ARBA" id="ARBA00022573"/>
    </source>
</evidence>
<comment type="caution">
    <text evidence="12">The sequence shown here is derived from an EMBL/GenBank/DDBJ whole genome shotgun (WGS) entry which is preliminary data.</text>
</comment>
<dbReference type="PANTHER" id="PTHR43463:SF1">
    <property type="entry name" value="NICOTINATE-NUCLEOTIDE--DIMETHYLBENZIMIDAZOLE PHOSPHORIBOSYLTRANSFERASE"/>
    <property type="match status" value="1"/>
</dbReference>
<dbReference type="GO" id="GO:0008939">
    <property type="term" value="F:nicotinate-nucleotide-dimethylbenzimidazole phosphoribosyltransferase activity"/>
    <property type="evidence" value="ECO:0007669"/>
    <property type="project" value="UniProtKB-UniRule"/>
</dbReference>
<evidence type="ECO:0000256" key="11">
    <source>
        <dbReference type="SAM" id="MobiDB-lite"/>
    </source>
</evidence>
<organism evidence="12 13">
    <name type="scientific">Burkholderia pyrrocinia</name>
    <name type="common">Pseudomonas pyrrocinia</name>
    <dbReference type="NCBI Taxonomy" id="60550"/>
    <lineage>
        <taxon>Bacteria</taxon>
        <taxon>Pseudomonadati</taxon>
        <taxon>Pseudomonadota</taxon>
        <taxon>Betaproteobacteria</taxon>
        <taxon>Burkholderiales</taxon>
        <taxon>Burkholderiaceae</taxon>
        <taxon>Burkholderia</taxon>
        <taxon>Burkholderia cepacia complex</taxon>
    </lineage>
</organism>
<dbReference type="InterPro" id="IPR023195">
    <property type="entry name" value="Nict_dMeBzImd_PRibTrfase_N"/>
</dbReference>
<feature type="active site" description="Proton acceptor" evidence="10">
    <location>
        <position position="350"/>
    </location>
</feature>
<dbReference type="HAMAP" id="MF_00230">
    <property type="entry name" value="CobT"/>
    <property type="match status" value="1"/>
</dbReference>
<proteinExistence type="inferred from homology"/>
<dbReference type="NCBIfam" id="TIGR03160">
    <property type="entry name" value="cobT_DBIPRT"/>
    <property type="match status" value="1"/>
</dbReference>
<dbReference type="EMBL" id="QJJY01000026">
    <property type="protein sequence ID" value="PXX25781.1"/>
    <property type="molecule type" value="Genomic_DNA"/>
</dbReference>
<evidence type="ECO:0000313" key="13">
    <source>
        <dbReference type="Proteomes" id="UP000247755"/>
    </source>
</evidence>
<dbReference type="PANTHER" id="PTHR43463">
    <property type="entry name" value="NICOTINATE-NUCLEOTIDE--DIMETHYLBENZIMIDAZOLE PHOSPHORIBOSYLTRANSFERASE"/>
    <property type="match status" value="1"/>
</dbReference>
<dbReference type="UniPathway" id="UPA00061">
    <property type="reaction ID" value="UER00516"/>
</dbReference>
<dbReference type="FunFam" id="3.40.50.10210:FF:000001">
    <property type="entry name" value="Nicotinate-nucleotide--dimethylbenzimidazole phosphoribosyltransferase"/>
    <property type="match status" value="1"/>
</dbReference>
<evidence type="ECO:0000256" key="10">
    <source>
        <dbReference type="HAMAP-Rule" id="MF_00230"/>
    </source>
</evidence>
<comment type="similarity">
    <text evidence="2 10">Belongs to the CobT family.</text>
</comment>
<dbReference type="Pfam" id="PF02277">
    <property type="entry name" value="DBI_PRT"/>
    <property type="match status" value="1"/>
</dbReference>
<evidence type="ECO:0000256" key="1">
    <source>
        <dbReference type="ARBA" id="ARBA00005049"/>
    </source>
</evidence>
<keyword evidence="7 10" id="KW-0808">Transferase</keyword>
<evidence type="ECO:0000313" key="12">
    <source>
        <dbReference type="EMBL" id="PXX25781.1"/>
    </source>
</evidence>
<protein>
    <recommendedName>
        <fullName evidence="4 10">Nicotinate-nucleotide--dimethylbenzimidazole phosphoribosyltransferase</fullName>
        <shortName evidence="10">NN:DBI PRT</shortName>
        <ecNumber evidence="3 10">2.4.2.21</ecNumber>
    </recommendedName>
    <alternativeName>
        <fullName evidence="8 10">N(1)-alpha-phosphoribosyltransferase</fullName>
    </alternativeName>
</protein>
<evidence type="ECO:0000256" key="4">
    <source>
        <dbReference type="ARBA" id="ARBA00015486"/>
    </source>
</evidence>
<dbReference type="Gene3D" id="3.40.50.10210">
    <property type="match status" value="1"/>
</dbReference>
<reference evidence="12 13" key="1">
    <citation type="submission" date="2018-05" db="EMBL/GenBank/DDBJ databases">
        <title>Comparative genomics of bacterial root endophytes of switchgrass collected from native prairies over two seasons.</title>
        <authorList>
            <person name="Tang Y."/>
        </authorList>
    </citation>
    <scope>NUCLEOTIDE SEQUENCE [LARGE SCALE GENOMIC DNA]</scope>
    <source>
        <strain evidence="12 13">NFIX32</strain>
    </source>
</reference>
<evidence type="ECO:0000256" key="6">
    <source>
        <dbReference type="ARBA" id="ARBA00022676"/>
    </source>
</evidence>
<evidence type="ECO:0000256" key="9">
    <source>
        <dbReference type="ARBA" id="ARBA00047340"/>
    </source>
</evidence>
<comment type="pathway">
    <text evidence="1 10">Nucleoside biosynthesis; alpha-ribazole biosynthesis; alpha-ribazole from 5,6-dimethylbenzimidazole: step 1/2.</text>
</comment>
<sequence length="384" mass="40405">MAATRYYLRGPSDNDLFLSDDARRRPRQRHGFPMTTPTHFPPAIAPLDDALRKRLQHVIDHKTKPPGSLGQLEAVALQIGLIQHTERPTVQRPVTIVFAGDHGIAAEGVSPYPQAVTAQMVANFLAGGAAINAFSGVAQSTLEIVDAGVASPLPLSDRLVSLPVARGTRNFATEPAMTHDEAMTALAAGAARVRLHATLGTNVIGFGEMGIANTSSAACLMSRLLDVPIDACVGRGTGLDDQGLAHKRAVLGRALVKHSHAIAPLDVLATFGGFEIAMMTGAYLAAASERMTILVDGFIATAALLVAERIAPGVRDYCVFSHTSHEAGHRRMLEHFGAKPLLALDLRLGEGTGAALALPLVRAAAAFLSEMASFESAGVDNRDA</sequence>
<dbReference type="Gene3D" id="1.10.1610.10">
    <property type="match status" value="1"/>
</dbReference>